<protein>
    <submittedName>
        <fullName evidence="1">Uncharacterized protein</fullName>
    </submittedName>
</protein>
<accession>A0A8X6HYL5</accession>
<dbReference type="Proteomes" id="UP000887116">
    <property type="component" value="Unassembled WGS sequence"/>
</dbReference>
<proteinExistence type="predicted"/>
<name>A0A8X6HYL5_TRICU</name>
<organism evidence="1 2">
    <name type="scientific">Trichonephila clavata</name>
    <name type="common">Joro spider</name>
    <name type="synonym">Nephila clavata</name>
    <dbReference type="NCBI Taxonomy" id="2740835"/>
    <lineage>
        <taxon>Eukaryota</taxon>
        <taxon>Metazoa</taxon>
        <taxon>Ecdysozoa</taxon>
        <taxon>Arthropoda</taxon>
        <taxon>Chelicerata</taxon>
        <taxon>Arachnida</taxon>
        <taxon>Araneae</taxon>
        <taxon>Araneomorphae</taxon>
        <taxon>Entelegynae</taxon>
        <taxon>Araneoidea</taxon>
        <taxon>Nephilidae</taxon>
        <taxon>Trichonephila</taxon>
    </lineage>
</organism>
<comment type="caution">
    <text evidence="1">The sequence shown here is derived from an EMBL/GenBank/DDBJ whole genome shotgun (WGS) entry which is preliminary data.</text>
</comment>
<gene>
    <name evidence="1" type="ORF">TNCT_513201</name>
</gene>
<evidence type="ECO:0000313" key="1">
    <source>
        <dbReference type="EMBL" id="GFR32342.1"/>
    </source>
</evidence>
<reference evidence="1" key="1">
    <citation type="submission" date="2020-07" db="EMBL/GenBank/DDBJ databases">
        <title>Multicomponent nature underlies the extraordinary mechanical properties of spider dragline silk.</title>
        <authorList>
            <person name="Kono N."/>
            <person name="Nakamura H."/>
            <person name="Mori M."/>
            <person name="Yoshida Y."/>
            <person name="Ohtoshi R."/>
            <person name="Malay A.D."/>
            <person name="Moran D.A.P."/>
            <person name="Tomita M."/>
            <person name="Numata K."/>
            <person name="Arakawa K."/>
        </authorList>
    </citation>
    <scope>NUCLEOTIDE SEQUENCE</scope>
</reference>
<keyword evidence="2" id="KW-1185">Reference proteome</keyword>
<sequence length="97" mass="10966">MDITPKLYLTVVRCTFYGHVLDFQIIPVRISIKQSGRPSRDICYSLTPIHQLRGLGFVWLSKVSDVLCSSRNESPLSFGRKLSLVGLLGRRPYEVGI</sequence>
<dbReference type="AlphaFoldDB" id="A0A8X6HYL5"/>
<evidence type="ECO:0000313" key="2">
    <source>
        <dbReference type="Proteomes" id="UP000887116"/>
    </source>
</evidence>
<dbReference type="EMBL" id="BMAO01029507">
    <property type="protein sequence ID" value="GFR32342.1"/>
    <property type="molecule type" value="Genomic_DNA"/>
</dbReference>